<proteinExistence type="predicted"/>
<dbReference type="EMBL" id="BJXA01000034">
    <property type="protein sequence ID" value="GEM40286.1"/>
    <property type="molecule type" value="Genomic_DNA"/>
</dbReference>
<evidence type="ECO:0000313" key="4">
    <source>
        <dbReference type="Proteomes" id="UP000321424"/>
    </source>
</evidence>
<sequence>MHLARSRVLALLAASACVTVGVISAAPTAFAADKGYKCTLVDGTGTAVQNVFGYNCEPLGGAPEAGRTEQGSLETEETSSGDSKEVVKDGLLVQSTLTGESFHCVKTAADSSYIFGTDCQLSKQAS</sequence>
<keyword evidence="4" id="KW-1185">Reference proteome</keyword>
<organism evidence="3 4">
    <name type="scientific">Nocardia ninae NBRC 108245</name>
    <dbReference type="NCBI Taxonomy" id="1210091"/>
    <lineage>
        <taxon>Bacteria</taxon>
        <taxon>Bacillati</taxon>
        <taxon>Actinomycetota</taxon>
        <taxon>Actinomycetes</taxon>
        <taxon>Mycobacteriales</taxon>
        <taxon>Nocardiaceae</taxon>
        <taxon>Nocardia</taxon>
    </lineage>
</organism>
<dbReference type="AlphaFoldDB" id="A0A511MK44"/>
<comment type="caution">
    <text evidence="3">The sequence shown here is derived from an EMBL/GenBank/DDBJ whole genome shotgun (WGS) entry which is preliminary data.</text>
</comment>
<feature type="region of interest" description="Disordered" evidence="1">
    <location>
        <begin position="62"/>
        <end position="85"/>
    </location>
</feature>
<keyword evidence="2" id="KW-0732">Signal</keyword>
<name>A0A511MK44_9NOCA</name>
<protein>
    <recommendedName>
        <fullName evidence="5">Secreted protein</fullName>
    </recommendedName>
</protein>
<evidence type="ECO:0008006" key="5">
    <source>
        <dbReference type="Google" id="ProtNLM"/>
    </source>
</evidence>
<gene>
    <name evidence="3" type="ORF">NN4_48050</name>
</gene>
<reference evidence="3 4" key="1">
    <citation type="submission" date="2019-07" db="EMBL/GenBank/DDBJ databases">
        <title>Whole genome shotgun sequence of Nocardia ninae NBRC 108245.</title>
        <authorList>
            <person name="Hosoyama A."/>
            <person name="Uohara A."/>
            <person name="Ohji S."/>
            <person name="Ichikawa N."/>
        </authorList>
    </citation>
    <scope>NUCLEOTIDE SEQUENCE [LARGE SCALE GENOMIC DNA]</scope>
    <source>
        <strain evidence="3 4">NBRC 108245</strain>
    </source>
</reference>
<accession>A0A511MK44</accession>
<feature type="signal peptide" evidence="2">
    <location>
        <begin position="1"/>
        <end position="31"/>
    </location>
</feature>
<evidence type="ECO:0000256" key="1">
    <source>
        <dbReference type="SAM" id="MobiDB-lite"/>
    </source>
</evidence>
<evidence type="ECO:0000313" key="3">
    <source>
        <dbReference type="EMBL" id="GEM40286.1"/>
    </source>
</evidence>
<evidence type="ECO:0000256" key="2">
    <source>
        <dbReference type="SAM" id="SignalP"/>
    </source>
</evidence>
<dbReference type="Proteomes" id="UP000321424">
    <property type="component" value="Unassembled WGS sequence"/>
</dbReference>
<feature type="chain" id="PRO_5022040077" description="Secreted protein" evidence="2">
    <location>
        <begin position="32"/>
        <end position="126"/>
    </location>
</feature>